<dbReference type="OrthoDB" id="9779442at2"/>
<evidence type="ECO:0000256" key="2">
    <source>
        <dbReference type="ARBA" id="ARBA00022643"/>
    </source>
</evidence>
<keyword evidence="1 6" id="KW-0285">Flavoprotein</keyword>
<evidence type="ECO:0000256" key="5">
    <source>
        <dbReference type="ARBA" id="ARBA00033748"/>
    </source>
</evidence>
<proteinExistence type="inferred from homology"/>
<protein>
    <submittedName>
        <fullName evidence="8">Nitrilotriacetate monooxygenase</fullName>
    </submittedName>
</protein>
<name>A0A1E1F0T9_9SPHN</name>
<dbReference type="InterPro" id="IPR051260">
    <property type="entry name" value="Diverse_substr_monoxygenases"/>
</dbReference>
<feature type="binding site" evidence="6">
    <location>
        <position position="227"/>
    </location>
    <ligand>
        <name>FMN</name>
        <dbReference type="ChEBI" id="CHEBI:58210"/>
    </ligand>
</feature>
<dbReference type="AlphaFoldDB" id="A0A1E1F0T9"/>
<dbReference type="RefSeq" id="WP_066515684.1">
    <property type="nucleotide sequence ID" value="NZ_AP017655.1"/>
</dbReference>
<dbReference type="PIRSF" id="PIRSF000337">
    <property type="entry name" value="NTA_MOA"/>
    <property type="match status" value="1"/>
</dbReference>
<evidence type="ECO:0000259" key="7">
    <source>
        <dbReference type="Pfam" id="PF00296"/>
    </source>
</evidence>
<keyword evidence="4 8" id="KW-0503">Monooxygenase</keyword>
<dbReference type="InterPro" id="IPR011251">
    <property type="entry name" value="Luciferase-like_dom"/>
</dbReference>
<dbReference type="NCBIfam" id="TIGR03860">
    <property type="entry name" value="FMN_nitrolo"/>
    <property type="match status" value="1"/>
</dbReference>
<accession>A0A1E1F0T9</accession>
<evidence type="ECO:0000256" key="1">
    <source>
        <dbReference type="ARBA" id="ARBA00022630"/>
    </source>
</evidence>
<keyword evidence="2 6" id="KW-0288">FMN</keyword>
<reference evidence="8 9" key="1">
    <citation type="submission" date="2016-10" db="EMBL/GenBank/DDBJ databases">
        <title>Complete Genome Sequence of the Nonylphenol-Degrading Bacterium Sphingobium cloacae JCM 10874T.</title>
        <authorList>
            <person name="Ootsuka M."/>
            <person name="Nishizawa T."/>
            <person name="Ohta H."/>
        </authorList>
    </citation>
    <scope>NUCLEOTIDE SEQUENCE [LARGE SCALE GENOMIC DNA]</scope>
    <source>
        <strain evidence="8 9">JCM 10874</strain>
    </source>
</reference>
<evidence type="ECO:0000313" key="9">
    <source>
        <dbReference type="Proteomes" id="UP000218272"/>
    </source>
</evidence>
<evidence type="ECO:0000256" key="6">
    <source>
        <dbReference type="PIRSR" id="PIRSR000337-1"/>
    </source>
</evidence>
<dbReference type="GO" id="GO:0016705">
    <property type="term" value="F:oxidoreductase activity, acting on paired donors, with incorporation or reduction of molecular oxygen"/>
    <property type="evidence" value="ECO:0007669"/>
    <property type="project" value="InterPro"/>
</dbReference>
<keyword evidence="9" id="KW-1185">Reference proteome</keyword>
<feature type="binding site" evidence="6">
    <location>
        <position position="228"/>
    </location>
    <ligand>
        <name>FMN</name>
        <dbReference type="ChEBI" id="CHEBI:58210"/>
    </ligand>
</feature>
<feature type="binding site" evidence="6">
    <location>
        <position position="103"/>
    </location>
    <ligand>
        <name>FMN</name>
        <dbReference type="ChEBI" id="CHEBI:58210"/>
    </ligand>
</feature>
<dbReference type="PANTHER" id="PTHR30011">
    <property type="entry name" value="ALKANESULFONATE MONOOXYGENASE-RELATED"/>
    <property type="match status" value="1"/>
</dbReference>
<keyword evidence="3" id="KW-0560">Oxidoreductase</keyword>
<evidence type="ECO:0000256" key="4">
    <source>
        <dbReference type="ARBA" id="ARBA00023033"/>
    </source>
</evidence>
<dbReference type="Gene3D" id="3.20.20.30">
    <property type="entry name" value="Luciferase-like domain"/>
    <property type="match status" value="1"/>
</dbReference>
<evidence type="ECO:0000256" key="3">
    <source>
        <dbReference type="ARBA" id="ARBA00023002"/>
    </source>
</evidence>
<evidence type="ECO:0000313" key="8">
    <source>
        <dbReference type="EMBL" id="BAV64130.1"/>
    </source>
</evidence>
<dbReference type="InterPro" id="IPR016215">
    <property type="entry name" value="NTA_MOA"/>
</dbReference>
<feature type="binding site" evidence="6">
    <location>
        <position position="59"/>
    </location>
    <ligand>
        <name>FMN</name>
        <dbReference type="ChEBI" id="CHEBI:58210"/>
    </ligand>
</feature>
<dbReference type="PANTHER" id="PTHR30011:SF16">
    <property type="entry name" value="C2H2 FINGER DOMAIN TRANSCRIPTION FACTOR (EUROFUNG)-RELATED"/>
    <property type="match status" value="1"/>
</dbReference>
<dbReference type="CDD" id="cd01095">
    <property type="entry name" value="Nitrilotriacetate_monoxgenase"/>
    <property type="match status" value="1"/>
</dbReference>
<feature type="domain" description="Luciferase-like" evidence="7">
    <location>
        <begin position="20"/>
        <end position="387"/>
    </location>
</feature>
<dbReference type="SUPFAM" id="SSF51679">
    <property type="entry name" value="Bacterial luciferase-like"/>
    <property type="match status" value="1"/>
</dbReference>
<dbReference type="Proteomes" id="UP000218272">
    <property type="component" value="Chromosome SCLO_1"/>
</dbReference>
<dbReference type="KEGG" id="sclo:SCLO_1010900"/>
<dbReference type="Pfam" id="PF00296">
    <property type="entry name" value="Bac_luciferase"/>
    <property type="match status" value="1"/>
</dbReference>
<sequence length="453" mass="49753">MTQRSDQIRLGAFLMATGHHVAAWRHPGAKADAGADLEHYVAIARTAEDAGFDMVFLADSQGSMVDQEDPAASRFVSQVATFEPITLLSAIASRTSHIGLVATATTTYYEPYLLARLFASLDLLSGGRAGWNLVTSALRQEAQNFNLDHHPEPEARYARAEEFADVTKGLWQSWQDDAFPRDKASGVFFDPARIHPLNHRGAHFSVAGPLNVPRSTQGHPVVVQAGSSEPGRALAARTAEVIFTAHQTLESAQAFYADIKGRLPAFGRRAEDLRIMPGVFPVVGATEAEALEKYEELQSLILPEVALRFLASVFNRPELLEHPIDEPLPDWLEVDGRASRPALLLELARREGLTARELHLRVAGARGHWTIHGTAASIVDRLEAWFDGYGADGFNIMPPYLPGGLDDFVGHVVPELQRRGRFRKSYAGTTLREHLGLPYPTHPHHAIRAEAAE</sequence>
<dbReference type="EMBL" id="AP017655">
    <property type="protein sequence ID" value="BAV64130.1"/>
    <property type="molecule type" value="Genomic_DNA"/>
</dbReference>
<organism evidence="8 9">
    <name type="scientific">Sphingobium cloacae</name>
    <dbReference type="NCBI Taxonomy" id="120107"/>
    <lineage>
        <taxon>Bacteria</taxon>
        <taxon>Pseudomonadati</taxon>
        <taxon>Pseudomonadota</taxon>
        <taxon>Alphaproteobacteria</taxon>
        <taxon>Sphingomonadales</taxon>
        <taxon>Sphingomonadaceae</taxon>
        <taxon>Sphingobium</taxon>
    </lineage>
</organism>
<feature type="binding site" evidence="6">
    <location>
        <position position="157"/>
    </location>
    <ligand>
        <name>FMN</name>
        <dbReference type="ChEBI" id="CHEBI:58210"/>
    </ligand>
</feature>
<dbReference type="GO" id="GO:0004497">
    <property type="term" value="F:monooxygenase activity"/>
    <property type="evidence" value="ECO:0007669"/>
    <property type="project" value="UniProtKB-KW"/>
</dbReference>
<comment type="similarity">
    <text evidence="5">Belongs to the NtaA/SnaA/DszA monooxygenase family.</text>
</comment>
<dbReference type="InterPro" id="IPR036661">
    <property type="entry name" value="Luciferase-like_sf"/>
</dbReference>
<gene>
    <name evidence="8" type="ORF">SCLO_1010900</name>
</gene>